<dbReference type="Gene3D" id="3.40.720.10">
    <property type="entry name" value="Alkaline Phosphatase, subunit A"/>
    <property type="match status" value="1"/>
</dbReference>
<dbReference type="SUPFAM" id="SSF53649">
    <property type="entry name" value="Alkaline phosphatase-like"/>
    <property type="match status" value="1"/>
</dbReference>
<reference evidence="3" key="2">
    <citation type="submission" date="2020-09" db="EMBL/GenBank/DDBJ databases">
        <authorList>
            <person name="Sun Q."/>
            <person name="Zhou Y."/>
        </authorList>
    </citation>
    <scope>NUCLEOTIDE SEQUENCE</scope>
    <source>
        <strain evidence="3">CGMCC 1.15448</strain>
    </source>
</reference>
<organism evidence="3 4">
    <name type="scientific">Puia dinghuensis</name>
    <dbReference type="NCBI Taxonomy" id="1792502"/>
    <lineage>
        <taxon>Bacteria</taxon>
        <taxon>Pseudomonadati</taxon>
        <taxon>Bacteroidota</taxon>
        <taxon>Chitinophagia</taxon>
        <taxon>Chitinophagales</taxon>
        <taxon>Chitinophagaceae</taxon>
        <taxon>Puia</taxon>
    </lineage>
</organism>
<dbReference type="AlphaFoldDB" id="A0A8J2UFK6"/>
<dbReference type="InterPro" id="IPR000917">
    <property type="entry name" value="Sulfatase_N"/>
</dbReference>
<keyword evidence="1" id="KW-0472">Membrane</keyword>
<protein>
    <recommendedName>
        <fullName evidence="2">Sulfatase N-terminal domain-containing protein</fullName>
    </recommendedName>
</protein>
<evidence type="ECO:0000313" key="4">
    <source>
        <dbReference type="Proteomes" id="UP000607559"/>
    </source>
</evidence>
<dbReference type="InterPro" id="IPR017850">
    <property type="entry name" value="Alkaline_phosphatase_core_sf"/>
</dbReference>
<feature type="transmembrane region" description="Helical" evidence="1">
    <location>
        <begin position="37"/>
        <end position="58"/>
    </location>
</feature>
<reference evidence="3" key="1">
    <citation type="journal article" date="2014" name="Int. J. Syst. Evol. Microbiol.">
        <title>Complete genome sequence of Corynebacterium casei LMG S-19264T (=DSM 44701T), isolated from a smear-ripened cheese.</title>
        <authorList>
            <consortium name="US DOE Joint Genome Institute (JGI-PGF)"/>
            <person name="Walter F."/>
            <person name="Albersmeier A."/>
            <person name="Kalinowski J."/>
            <person name="Ruckert C."/>
        </authorList>
    </citation>
    <scope>NUCLEOTIDE SEQUENCE</scope>
    <source>
        <strain evidence="3">CGMCC 1.15448</strain>
    </source>
</reference>
<feature type="transmembrane region" description="Helical" evidence="1">
    <location>
        <begin position="65"/>
        <end position="86"/>
    </location>
</feature>
<feature type="domain" description="Sulfatase N-terminal" evidence="2">
    <location>
        <begin position="336"/>
        <end position="435"/>
    </location>
</feature>
<evidence type="ECO:0000259" key="2">
    <source>
        <dbReference type="Pfam" id="PF00884"/>
    </source>
</evidence>
<gene>
    <name evidence="3" type="ORF">GCM10011511_38590</name>
</gene>
<keyword evidence="1" id="KW-1133">Transmembrane helix</keyword>
<accession>A0A8J2UFK6</accession>
<dbReference type="Proteomes" id="UP000607559">
    <property type="component" value="Unassembled WGS sequence"/>
</dbReference>
<feature type="transmembrane region" description="Helical" evidence="1">
    <location>
        <begin position="98"/>
        <end position="115"/>
    </location>
</feature>
<dbReference type="Pfam" id="PF00884">
    <property type="entry name" value="Sulfatase"/>
    <property type="match status" value="1"/>
</dbReference>
<evidence type="ECO:0000256" key="1">
    <source>
        <dbReference type="SAM" id="Phobius"/>
    </source>
</evidence>
<evidence type="ECO:0000313" key="3">
    <source>
        <dbReference type="EMBL" id="GGB11275.1"/>
    </source>
</evidence>
<sequence length="497" mass="57722">MLEKLKRVPLFVPLISIFFVLHGVLENFGFIPFQDALVLLCAYIGLTLLLGGISWLLLRDKHRAAILAAAFMAFFFFYEAFIQVMTKHFPHRFFTGNSFLLLAGLLALIGVFIWLKKTKRRFPQLYLFLNTTLLVYILVDAGWLIGKLLYPPVNPLSVYSLEKGDTTTPCATCAKPNVYFLLFDEYASSLSLKEQFNYDNSCLDSFLIKQGFHINKQSRANYNLTPFSIASVLNMSYIEGLKDPGRIMSQDYTNTYHLIRNSKVISLFSREGYEVKNYSIFDLAGQPTKAWQSFLPLKTRLITARTLAERLNRHSTSLLVRYLGVKYFVVREYMKYYTGNEEFLKAVASEADQKTSRPRFVYAHFMMPHFPYLFDSSGNRRSDQQIYEEKFTNPATSYLNYLPYTNKRLAALVLHIRQNDSNAVILLCGDHGYRGWTNKQPIRFQFQNLNAVYFPDHDYSRWDDKVSFVNQFRIVFNQLFDTKYPLVKDSAIALKEE</sequence>
<name>A0A8J2UFK6_9BACT</name>
<feature type="transmembrane region" description="Helical" evidence="1">
    <location>
        <begin position="7"/>
        <end position="25"/>
    </location>
</feature>
<keyword evidence="1" id="KW-0812">Transmembrane</keyword>
<feature type="transmembrane region" description="Helical" evidence="1">
    <location>
        <begin position="127"/>
        <end position="150"/>
    </location>
</feature>
<keyword evidence="4" id="KW-1185">Reference proteome</keyword>
<proteinExistence type="predicted"/>
<dbReference type="EMBL" id="BMJC01000004">
    <property type="protein sequence ID" value="GGB11275.1"/>
    <property type="molecule type" value="Genomic_DNA"/>
</dbReference>
<comment type="caution">
    <text evidence="3">The sequence shown here is derived from an EMBL/GenBank/DDBJ whole genome shotgun (WGS) entry which is preliminary data.</text>
</comment>